<dbReference type="EMBL" id="CAJHNH020002367">
    <property type="protein sequence ID" value="CAG5126450.1"/>
    <property type="molecule type" value="Genomic_DNA"/>
</dbReference>
<evidence type="ECO:0000259" key="1">
    <source>
        <dbReference type="PROSITE" id="PS50238"/>
    </source>
</evidence>
<feature type="domain" description="Rho-GAP" evidence="1">
    <location>
        <begin position="1"/>
        <end position="53"/>
    </location>
</feature>
<dbReference type="Proteomes" id="UP000678393">
    <property type="component" value="Unassembled WGS sequence"/>
</dbReference>
<keyword evidence="3" id="KW-1185">Reference proteome</keyword>
<proteinExistence type="predicted"/>
<gene>
    <name evidence="2" type="ORF">CUNI_LOCUS12008</name>
</gene>
<evidence type="ECO:0000313" key="2">
    <source>
        <dbReference type="EMBL" id="CAG5126450.1"/>
    </source>
</evidence>
<evidence type="ECO:0000313" key="3">
    <source>
        <dbReference type="Proteomes" id="UP000678393"/>
    </source>
</evidence>
<sequence>VVSKSDINQMTAENIAIVFGPNIAWPKGHVNLITVEHSVRLTLILVKHFDEVFVR</sequence>
<feature type="non-terminal residue" evidence="2">
    <location>
        <position position="1"/>
    </location>
</feature>
<dbReference type="SUPFAM" id="SSF48350">
    <property type="entry name" value="GTPase activation domain, GAP"/>
    <property type="match status" value="1"/>
</dbReference>
<dbReference type="InterPro" id="IPR008936">
    <property type="entry name" value="Rho_GTPase_activation_prot"/>
</dbReference>
<accession>A0A8S3ZF99</accession>
<dbReference type="GO" id="GO:0007165">
    <property type="term" value="P:signal transduction"/>
    <property type="evidence" value="ECO:0007669"/>
    <property type="project" value="InterPro"/>
</dbReference>
<comment type="caution">
    <text evidence="2">The sequence shown here is derived from an EMBL/GenBank/DDBJ whole genome shotgun (WGS) entry which is preliminary data.</text>
</comment>
<name>A0A8S3ZF99_9EUPU</name>
<protein>
    <recommendedName>
        <fullName evidence="1">Rho-GAP domain-containing protein</fullName>
    </recommendedName>
</protein>
<organism evidence="2 3">
    <name type="scientific">Candidula unifasciata</name>
    <dbReference type="NCBI Taxonomy" id="100452"/>
    <lineage>
        <taxon>Eukaryota</taxon>
        <taxon>Metazoa</taxon>
        <taxon>Spiralia</taxon>
        <taxon>Lophotrochozoa</taxon>
        <taxon>Mollusca</taxon>
        <taxon>Gastropoda</taxon>
        <taxon>Heterobranchia</taxon>
        <taxon>Euthyneura</taxon>
        <taxon>Panpulmonata</taxon>
        <taxon>Eupulmonata</taxon>
        <taxon>Stylommatophora</taxon>
        <taxon>Helicina</taxon>
        <taxon>Helicoidea</taxon>
        <taxon>Geomitridae</taxon>
        <taxon>Candidula</taxon>
    </lineage>
</organism>
<dbReference type="Pfam" id="PF00620">
    <property type="entry name" value="RhoGAP"/>
    <property type="match status" value="1"/>
</dbReference>
<dbReference type="PROSITE" id="PS50238">
    <property type="entry name" value="RHOGAP"/>
    <property type="match status" value="1"/>
</dbReference>
<dbReference type="AlphaFoldDB" id="A0A8S3ZF99"/>
<dbReference type="InterPro" id="IPR000198">
    <property type="entry name" value="RhoGAP_dom"/>
</dbReference>
<dbReference type="Gene3D" id="1.10.555.10">
    <property type="entry name" value="Rho GTPase activation protein"/>
    <property type="match status" value="1"/>
</dbReference>
<reference evidence="2" key="1">
    <citation type="submission" date="2021-04" db="EMBL/GenBank/DDBJ databases">
        <authorList>
            <consortium name="Molecular Ecology Group"/>
        </authorList>
    </citation>
    <scope>NUCLEOTIDE SEQUENCE</scope>
</reference>
<dbReference type="OrthoDB" id="19923at2759"/>